<evidence type="ECO:0000256" key="11">
    <source>
        <dbReference type="ARBA" id="ARBA00023136"/>
    </source>
</evidence>
<comment type="similarity">
    <text evidence="3">Belongs to the multi antimicrobial extrusion (MATE) (TC 2.A.66.1) family.</text>
</comment>
<keyword evidence="11 13" id="KW-0472">Membrane</keyword>
<evidence type="ECO:0000256" key="5">
    <source>
        <dbReference type="ARBA" id="ARBA00022448"/>
    </source>
</evidence>
<evidence type="ECO:0000256" key="10">
    <source>
        <dbReference type="ARBA" id="ARBA00023065"/>
    </source>
</evidence>
<evidence type="ECO:0000256" key="8">
    <source>
        <dbReference type="ARBA" id="ARBA00022692"/>
    </source>
</evidence>
<feature type="transmembrane region" description="Helical" evidence="13">
    <location>
        <begin position="400"/>
        <end position="421"/>
    </location>
</feature>
<dbReference type="CDD" id="cd13138">
    <property type="entry name" value="MATE_yoeA_like"/>
    <property type="match status" value="1"/>
</dbReference>
<dbReference type="GO" id="GO:0015297">
    <property type="term" value="F:antiporter activity"/>
    <property type="evidence" value="ECO:0007669"/>
    <property type="project" value="UniProtKB-KW"/>
</dbReference>
<evidence type="ECO:0000256" key="4">
    <source>
        <dbReference type="ARBA" id="ARBA00020268"/>
    </source>
</evidence>
<keyword evidence="6" id="KW-0050">Antiport</keyword>
<dbReference type="InterPro" id="IPR050222">
    <property type="entry name" value="MATE_MdtK"/>
</dbReference>
<evidence type="ECO:0000256" key="7">
    <source>
        <dbReference type="ARBA" id="ARBA00022475"/>
    </source>
</evidence>
<evidence type="ECO:0000256" key="3">
    <source>
        <dbReference type="ARBA" id="ARBA00010199"/>
    </source>
</evidence>
<feature type="transmembrane region" description="Helical" evidence="13">
    <location>
        <begin position="151"/>
        <end position="168"/>
    </location>
</feature>
<evidence type="ECO:0000256" key="6">
    <source>
        <dbReference type="ARBA" id="ARBA00022449"/>
    </source>
</evidence>
<feature type="transmembrane region" description="Helical" evidence="13">
    <location>
        <begin position="207"/>
        <end position="231"/>
    </location>
</feature>
<keyword evidence="8 13" id="KW-0812">Transmembrane</keyword>
<dbReference type="GO" id="GO:0042910">
    <property type="term" value="F:xenobiotic transmembrane transporter activity"/>
    <property type="evidence" value="ECO:0007669"/>
    <property type="project" value="InterPro"/>
</dbReference>
<dbReference type="GO" id="GO:0005886">
    <property type="term" value="C:plasma membrane"/>
    <property type="evidence" value="ECO:0007669"/>
    <property type="project" value="UniProtKB-SubCell"/>
</dbReference>
<reference evidence="14" key="2">
    <citation type="submission" date="2021-04" db="EMBL/GenBank/DDBJ databases">
        <authorList>
            <person name="Gilroy R."/>
        </authorList>
    </citation>
    <scope>NUCLEOTIDE SEQUENCE</scope>
    <source>
        <strain evidence="14">ChiBcec1-1093</strain>
    </source>
</reference>
<dbReference type="Pfam" id="PF01554">
    <property type="entry name" value="MatE"/>
    <property type="match status" value="2"/>
</dbReference>
<dbReference type="PANTHER" id="PTHR43298:SF2">
    <property type="entry name" value="FMN_FAD EXPORTER YEEO-RELATED"/>
    <property type="match status" value="1"/>
</dbReference>
<comment type="subcellular location">
    <subcellularLocation>
        <location evidence="2">Cell membrane</location>
        <topology evidence="2">Multi-pass membrane protein</topology>
    </subcellularLocation>
</comment>
<evidence type="ECO:0000256" key="12">
    <source>
        <dbReference type="ARBA" id="ARBA00031636"/>
    </source>
</evidence>
<sequence length="461" mass="49623">MTYRKQEQVKVGKRNEKKGWKPGHDSIALSLISFSIPLILSGILQQLYNWVDAFVVGNVDGELALAAVGSTGSIINFYLLALTGFTLGLAILFAQKFGSGRTEEMSGILSTFSVLLGAVFLLLAAVGVILTPQMLRLMNTTPDTFELAADYLRIIFLGVPFLAIYNVYSAALRGLGDSRAPFLSILLSSAVNVILDIWLVAVLDWNVSGAAIATVVSQIAMTVFLVIYAVLKYPLLRFGFGKNLIRKTALREGVRLGFPPMIQSSVNAFGNLILQNFMNGFGSQTVAAITTAYRVDTIVILPMTNLGSGISTLVAQSCGAGDEKRARKTFLVGTGMMVVVSLLLTCMVIPMGGPLISLFGASAQVVEIGRNFFRGLAVFYVVLGLSTAARSFLEGTGDVLYSSFAGILSLIVRIIASYAFAHVFGNMIIAYAEAFAWGVMLLLYLARLAVKWKIPHTGFSE</sequence>
<keyword evidence="5" id="KW-0813">Transport</keyword>
<keyword evidence="7" id="KW-1003">Cell membrane</keyword>
<feature type="transmembrane region" description="Helical" evidence="13">
    <location>
        <begin position="372"/>
        <end position="393"/>
    </location>
</feature>
<feature type="transmembrane region" description="Helical" evidence="13">
    <location>
        <begin position="180"/>
        <end position="201"/>
    </location>
</feature>
<dbReference type="PIRSF" id="PIRSF006603">
    <property type="entry name" value="DinF"/>
    <property type="match status" value="1"/>
</dbReference>
<evidence type="ECO:0000256" key="9">
    <source>
        <dbReference type="ARBA" id="ARBA00022989"/>
    </source>
</evidence>
<gene>
    <name evidence="14" type="ORF">IAA17_07345</name>
</gene>
<comment type="function">
    <text evidence="1">Multidrug efflux pump.</text>
</comment>
<feature type="transmembrane region" description="Helical" evidence="13">
    <location>
        <begin position="330"/>
        <end position="352"/>
    </location>
</feature>
<dbReference type="InterPro" id="IPR002528">
    <property type="entry name" value="MATE_fam"/>
</dbReference>
<dbReference type="EMBL" id="DXBC01000115">
    <property type="protein sequence ID" value="HIZ79585.1"/>
    <property type="molecule type" value="Genomic_DNA"/>
</dbReference>
<feature type="transmembrane region" description="Helical" evidence="13">
    <location>
        <begin position="427"/>
        <end position="446"/>
    </location>
</feature>
<dbReference type="Proteomes" id="UP000824101">
    <property type="component" value="Unassembled WGS sequence"/>
</dbReference>
<dbReference type="PANTHER" id="PTHR43298">
    <property type="entry name" value="MULTIDRUG RESISTANCE PROTEIN NORM-RELATED"/>
    <property type="match status" value="1"/>
</dbReference>
<dbReference type="NCBIfam" id="TIGR00797">
    <property type="entry name" value="matE"/>
    <property type="match status" value="1"/>
</dbReference>
<evidence type="ECO:0000313" key="15">
    <source>
        <dbReference type="Proteomes" id="UP000824101"/>
    </source>
</evidence>
<feature type="transmembrane region" description="Helical" evidence="13">
    <location>
        <begin position="27"/>
        <end position="48"/>
    </location>
</feature>
<dbReference type="GO" id="GO:0006811">
    <property type="term" value="P:monoatomic ion transport"/>
    <property type="evidence" value="ECO:0007669"/>
    <property type="project" value="UniProtKB-KW"/>
</dbReference>
<dbReference type="AlphaFoldDB" id="A0A9D2GIM7"/>
<evidence type="ECO:0000313" key="14">
    <source>
        <dbReference type="EMBL" id="HIZ79585.1"/>
    </source>
</evidence>
<feature type="transmembrane region" description="Helical" evidence="13">
    <location>
        <begin position="106"/>
        <end position="131"/>
    </location>
</feature>
<protein>
    <recommendedName>
        <fullName evidence="4">Probable multidrug resistance protein NorM</fullName>
    </recommendedName>
    <alternativeName>
        <fullName evidence="12">Multidrug-efflux transporter</fullName>
    </alternativeName>
</protein>
<keyword evidence="9 13" id="KW-1133">Transmembrane helix</keyword>
<feature type="transmembrane region" description="Helical" evidence="13">
    <location>
        <begin position="75"/>
        <end position="94"/>
    </location>
</feature>
<name>A0A9D2GIM7_9FIRM</name>
<keyword evidence="10" id="KW-0406">Ion transport</keyword>
<dbReference type="InterPro" id="IPR048279">
    <property type="entry name" value="MdtK-like"/>
</dbReference>
<organism evidence="14 15">
    <name type="scientific">Candidatus Lachnoclostridium stercorigallinarum</name>
    <dbReference type="NCBI Taxonomy" id="2838634"/>
    <lineage>
        <taxon>Bacteria</taxon>
        <taxon>Bacillati</taxon>
        <taxon>Bacillota</taxon>
        <taxon>Clostridia</taxon>
        <taxon>Lachnospirales</taxon>
        <taxon>Lachnospiraceae</taxon>
    </lineage>
</organism>
<proteinExistence type="inferred from homology"/>
<evidence type="ECO:0000256" key="2">
    <source>
        <dbReference type="ARBA" id="ARBA00004651"/>
    </source>
</evidence>
<reference evidence="14" key="1">
    <citation type="journal article" date="2021" name="PeerJ">
        <title>Extensive microbial diversity within the chicken gut microbiome revealed by metagenomics and culture.</title>
        <authorList>
            <person name="Gilroy R."/>
            <person name="Ravi A."/>
            <person name="Getino M."/>
            <person name="Pursley I."/>
            <person name="Horton D.L."/>
            <person name="Alikhan N.F."/>
            <person name="Baker D."/>
            <person name="Gharbi K."/>
            <person name="Hall N."/>
            <person name="Watson M."/>
            <person name="Adriaenssens E.M."/>
            <person name="Foster-Nyarko E."/>
            <person name="Jarju S."/>
            <person name="Secka A."/>
            <person name="Antonio M."/>
            <person name="Oren A."/>
            <person name="Chaudhuri R.R."/>
            <person name="La Ragione R."/>
            <person name="Hildebrand F."/>
            <person name="Pallen M.J."/>
        </authorList>
    </citation>
    <scope>NUCLEOTIDE SEQUENCE</scope>
    <source>
        <strain evidence="14">ChiBcec1-1093</strain>
    </source>
</reference>
<evidence type="ECO:0000256" key="13">
    <source>
        <dbReference type="SAM" id="Phobius"/>
    </source>
</evidence>
<accession>A0A9D2GIM7</accession>
<comment type="caution">
    <text evidence="14">The sequence shown here is derived from an EMBL/GenBank/DDBJ whole genome shotgun (WGS) entry which is preliminary data.</text>
</comment>
<evidence type="ECO:0000256" key="1">
    <source>
        <dbReference type="ARBA" id="ARBA00003408"/>
    </source>
</evidence>